<feature type="signal peptide" evidence="2">
    <location>
        <begin position="1"/>
        <end position="19"/>
    </location>
</feature>
<dbReference type="PANTHER" id="PTHR36302:SF1">
    <property type="entry name" value="COPPER CHAPERONE PCU(A)C"/>
    <property type="match status" value="1"/>
</dbReference>
<organism evidence="3 4">
    <name type="scientific">Candidatus Thermofonsia Clade 3 bacterium</name>
    <dbReference type="NCBI Taxonomy" id="2364212"/>
    <lineage>
        <taxon>Bacteria</taxon>
        <taxon>Bacillati</taxon>
        <taxon>Chloroflexota</taxon>
        <taxon>Candidatus Thermofontia</taxon>
        <taxon>Candidatus Thermofonsia Clade 3</taxon>
    </lineage>
</organism>
<evidence type="ECO:0000313" key="4">
    <source>
        <dbReference type="Proteomes" id="UP000230790"/>
    </source>
</evidence>
<dbReference type="Pfam" id="PF04314">
    <property type="entry name" value="PCuAC"/>
    <property type="match status" value="1"/>
</dbReference>
<dbReference type="EMBL" id="PGTN01000069">
    <property type="protein sequence ID" value="PJF47088.1"/>
    <property type="molecule type" value="Genomic_DNA"/>
</dbReference>
<dbReference type="PANTHER" id="PTHR36302">
    <property type="entry name" value="BLR7088 PROTEIN"/>
    <property type="match status" value="1"/>
</dbReference>
<name>A0A2M8QBB1_9CHLR</name>
<proteinExistence type="predicted"/>
<dbReference type="PROSITE" id="PS51257">
    <property type="entry name" value="PROKAR_LIPOPROTEIN"/>
    <property type="match status" value="1"/>
</dbReference>
<evidence type="ECO:0000313" key="3">
    <source>
        <dbReference type="EMBL" id="PJF47088.1"/>
    </source>
</evidence>
<keyword evidence="2" id="KW-0732">Signal</keyword>
<dbReference type="InterPro" id="IPR007410">
    <property type="entry name" value="LpqE-like"/>
</dbReference>
<evidence type="ECO:0000256" key="2">
    <source>
        <dbReference type="SAM" id="SignalP"/>
    </source>
</evidence>
<dbReference type="AlphaFoldDB" id="A0A2M8QBB1"/>
<sequence>MIRKMIFATAAALSLVACAAPATPAQNASGQSDIAIRDAWARPTMGMVGAGEGHSHGSHGGADKTDTAKGSVNSAAYMVIENKGNAPDKLLSASGDVADTIQVHQTKEKDGMMMMEEVAGGLEIPANGSVELRPAGYHIMLMGVKRELKPGDAFQLTLTFQSGKTVAVDVTVREP</sequence>
<dbReference type="Gene3D" id="2.60.40.1890">
    <property type="entry name" value="PCu(A)C copper chaperone"/>
    <property type="match status" value="1"/>
</dbReference>
<evidence type="ECO:0008006" key="5">
    <source>
        <dbReference type="Google" id="ProtNLM"/>
    </source>
</evidence>
<feature type="region of interest" description="Disordered" evidence="1">
    <location>
        <begin position="48"/>
        <end position="67"/>
    </location>
</feature>
<gene>
    <name evidence="3" type="ORF">CUN48_10465</name>
</gene>
<dbReference type="InterPro" id="IPR058248">
    <property type="entry name" value="Lxx211020-like"/>
</dbReference>
<accession>A0A2M8QBB1</accession>
<dbReference type="InterPro" id="IPR036182">
    <property type="entry name" value="PCuAC_sf"/>
</dbReference>
<comment type="caution">
    <text evidence="3">The sequence shown here is derived from an EMBL/GenBank/DDBJ whole genome shotgun (WGS) entry which is preliminary data.</text>
</comment>
<protein>
    <recommendedName>
        <fullName evidence="5">Copper chaperone PCu(A)C</fullName>
    </recommendedName>
</protein>
<dbReference type="Proteomes" id="UP000230790">
    <property type="component" value="Unassembled WGS sequence"/>
</dbReference>
<feature type="chain" id="PRO_5014896060" description="Copper chaperone PCu(A)C" evidence="2">
    <location>
        <begin position="20"/>
        <end position="175"/>
    </location>
</feature>
<reference evidence="3 4" key="1">
    <citation type="submission" date="2017-11" db="EMBL/GenBank/DDBJ databases">
        <title>Evolution of Phototrophy in the Chloroflexi Phylum Driven by Horizontal Gene Transfer.</title>
        <authorList>
            <person name="Ward L.M."/>
            <person name="Hemp J."/>
            <person name="Shih P.M."/>
            <person name="Mcglynn S.E."/>
            <person name="Fischer W."/>
        </authorList>
    </citation>
    <scope>NUCLEOTIDE SEQUENCE [LARGE SCALE GENOMIC DNA]</scope>
    <source>
        <strain evidence="3">JP3_7</strain>
    </source>
</reference>
<dbReference type="SUPFAM" id="SSF110087">
    <property type="entry name" value="DR1885-like metal-binding protein"/>
    <property type="match status" value="1"/>
</dbReference>
<evidence type="ECO:0000256" key="1">
    <source>
        <dbReference type="SAM" id="MobiDB-lite"/>
    </source>
</evidence>